<dbReference type="Proteomes" id="UP000186391">
    <property type="component" value="Unassembled WGS sequence"/>
</dbReference>
<dbReference type="Gene3D" id="1.20.5.300">
    <property type="match status" value="1"/>
</dbReference>
<dbReference type="AlphaFoldDB" id="A0A1U7H3C0"/>
<evidence type="ECO:0000313" key="2">
    <source>
        <dbReference type="EMBL" id="OKH15601.1"/>
    </source>
</evidence>
<dbReference type="EMBL" id="MRCA01000002">
    <property type="protein sequence ID" value="OKH15601.1"/>
    <property type="molecule type" value="Genomic_DNA"/>
</dbReference>
<protein>
    <submittedName>
        <fullName evidence="2">Uncharacterized protein</fullName>
    </submittedName>
</protein>
<dbReference type="OrthoDB" id="467411at2"/>
<reference evidence="2 3" key="1">
    <citation type="submission" date="2016-11" db="EMBL/GenBank/DDBJ databases">
        <title>Draft Genome Sequences of Nine Cyanobacterial Strains from Diverse Habitats.</title>
        <authorList>
            <person name="Zhu T."/>
            <person name="Hou S."/>
            <person name="Lu X."/>
            <person name="Hess W.R."/>
        </authorList>
    </citation>
    <scope>NUCLEOTIDE SEQUENCE [LARGE SCALE GENOMIC DNA]</scope>
    <source>
        <strain evidence="2 3">NIES-592</strain>
    </source>
</reference>
<proteinExistence type="predicted"/>
<comment type="caution">
    <text evidence="2">The sequence shown here is derived from an EMBL/GenBank/DDBJ whole genome shotgun (WGS) entry which is preliminary data.</text>
</comment>
<feature type="region of interest" description="Disordered" evidence="1">
    <location>
        <begin position="54"/>
        <end position="83"/>
    </location>
</feature>
<evidence type="ECO:0000256" key="1">
    <source>
        <dbReference type="SAM" id="MobiDB-lite"/>
    </source>
</evidence>
<accession>A0A1U7H3C0</accession>
<name>A0A1U7H3C0_9CYAN</name>
<feature type="compositionally biased region" description="Polar residues" evidence="1">
    <location>
        <begin position="54"/>
        <end position="80"/>
    </location>
</feature>
<keyword evidence="3" id="KW-1185">Reference proteome</keyword>
<gene>
    <name evidence="2" type="ORF">NIES592_05815</name>
</gene>
<evidence type="ECO:0000313" key="3">
    <source>
        <dbReference type="Proteomes" id="UP000186391"/>
    </source>
</evidence>
<sequence length="114" mass="13019">MKRIGVLISLGILTFIFIWGGLFSHPAASQQIESRLNNLEADFNRLQSEVNQLQSQLSNRPSSLPRTTITPSPSRRNLSQQEKDKMFDRLATLVVEVKRQVQGLEKRVTKLESR</sequence>
<organism evidence="2 3">
    <name type="scientific">Fischerella major NIES-592</name>
    <dbReference type="NCBI Taxonomy" id="210994"/>
    <lineage>
        <taxon>Bacteria</taxon>
        <taxon>Bacillati</taxon>
        <taxon>Cyanobacteriota</taxon>
        <taxon>Cyanophyceae</taxon>
        <taxon>Nostocales</taxon>
        <taxon>Hapalosiphonaceae</taxon>
        <taxon>Fischerella</taxon>
    </lineage>
</organism>
<dbReference type="RefSeq" id="WP_016868919.1">
    <property type="nucleotide sequence ID" value="NZ_MRCA01000002.1"/>
</dbReference>